<dbReference type="Pfam" id="PF10604">
    <property type="entry name" value="Polyketide_cyc2"/>
    <property type="match status" value="1"/>
</dbReference>
<gene>
    <name evidence="2" type="ORF">DI525_07800</name>
</gene>
<dbReference type="CDD" id="cd07812">
    <property type="entry name" value="SRPBCC"/>
    <property type="match status" value="1"/>
</dbReference>
<protein>
    <submittedName>
        <fullName evidence="2">Polyketide cyclase</fullName>
    </submittedName>
</protein>
<dbReference type="InterPro" id="IPR023393">
    <property type="entry name" value="START-like_dom_sf"/>
</dbReference>
<accession>A0A2W5SR66</accession>
<sequence length="188" mass="20934">MTSPHNSDDNTSSDVDTSMFNPDGFRRRVSVTIDAIPDEVYDVVSDISRTGEWSPVCKATWWKERADGTKPTEPEVGAWFVGHNETPKRTWETESVVTAAERPKVFSWAVNGGVVEWGYEIEPADDGGSTLTETWEVTQEGFRFFINKYGDDAEAELNERRDAALEGIPATVKTIKSIVEKEASHDAS</sequence>
<proteinExistence type="predicted"/>
<dbReference type="Gene3D" id="3.30.530.20">
    <property type="match status" value="1"/>
</dbReference>
<organism evidence="2 3">
    <name type="scientific">Corynebacterium kroppenstedtii</name>
    <dbReference type="NCBI Taxonomy" id="161879"/>
    <lineage>
        <taxon>Bacteria</taxon>
        <taxon>Bacillati</taxon>
        <taxon>Actinomycetota</taxon>
        <taxon>Actinomycetes</taxon>
        <taxon>Mycobacteriales</taxon>
        <taxon>Corynebacteriaceae</taxon>
        <taxon>Corynebacterium</taxon>
    </lineage>
</organism>
<evidence type="ECO:0000313" key="3">
    <source>
        <dbReference type="Proteomes" id="UP000249432"/>
    </source>
</evidence>
<name>A0A2W5SR66_9CORY</name>
<reference evidence="2 3" key="1">
    <citation type="submission" date="2017-08" db="EMBL/GenBank/DDBJ databases">
        <title>Infants hospitalized years apart are colonized by the same room-sourced microbial strains.</title>
        <authorList>
            <person name="Brooks B."/>
            <person name="Olm M.R."/>
            <person name="Firek B.A."/>
            <person name="Baker R."/>
            <person name="Thomas B.C."/>
            <person name="Morowitz M.J."/>
            <person name="Banfield J.F."/>
        </authorList>
    </citation>
    <scope>NUCLEOTIDE SEQUENCE [LARGE SCALE GENOMIC DNA]</scope>
    <source>
        <strain evidence="2">S2_003_000_R1_3</strain>
    </source>
</reference>
<dbReference type="RefSeq" id="WP_303735171.1">
    <property type="nucleotide sequence ID" value="NZ_CAKZHK010000008.1"/>
</dbReference>
<evidence type="ECO:0000256" key="1">
    <source>
        <dbReference type="SAM" id="MobiDB-lite"/>
    </source>
</evidence>
<dbReference type="Proteomes" id="UP000249432">
    <property type="component" value="Unassembled WGS sequence"/>
</dbReference>
<dbReference type="AlphaFoldDB" id="A0A2W5SR66"/>
<dbReference type="SUPFAM" id="SSF55961">
    <property type="entry name" value="Bet v1-like"/>
    <property type="match status" value="1"/>
</dbReference>
<feature type="compositionally biased region" description="Low complexity" evidence="1">
    <location>
        <begin position="9"/>
        <end position="18"/>
    </location>
</feature>
<evidence type="ECO:0000313" key="2">
    <source>
        <dbReference type="EMBL" id="PZR04127.1"/>
    </source>
</evidence>
<comment type="caution">
    <text evidence="2">The sequence shown here is derived from an EMBL/GenBank/DDBJ whole genome shotgun (WGS) entry which is preliminary data.</text>
</comment>
<feature type="region of interest" description="Disordered" evidence="1">
    <location>
        <begin position="1"/>
        <end position="23"/>
    </location>
</feature>
<dbReference type="EMBL" id="QFRA01000021">
    <property type="protein sequence ID" value="PZR04127.1"/>
    <property type="molecule type" value="Genomic_DNA"/>
</dbReference>
<dbReference type="InterPro" id="IPR019587">
    <property type="entry name" value="Polyketide_cyclase/dehydratase"/>
</dbReference>